<dbReference type="OrthoDB" id="361383at2759"/>
<accession>A0A167LLG6</accession>
<dbReference type="EMBL" id="KV417287">
    <property type="protein sequence ID" value="KZO95813.1"/>
    <property type="molecule type" value="Genomic_DNA"/>
</dbReference>
<evidence type="ECO:0000256" key="3">
    <source>
        <dbReference type="ARBA" id="ARBA00023274"/>
    </source>
</evidence>
<keyword evidence="2 6" id="KW-0689">Ribosomal protein</keyword>
<name>A0A167LLG6_CALVF</name>
<dbReference type="PANTHER" id="PTHR12934">
    <property type="entry name" value="50S RIBOSOMAL PROTEIN L15"/>
    <property type="match status" value="1"/>
</dbReference>
<dbReference type="InterPro" id="IPR005749">
    <property type="entry name" value="Ribosomal_uL15_bac-type"/>
</dbReference>
<comment type="similarity">
    <text evidence="1">Belongs to the universal ribosomal protein uL15 family.</text>
</comment>
<feature type="compositionally biased region" description="Basic residues" evidence="4">
    <location>
        <begin position="77"/>
        <end position="89"/>
    </location>
</feature>
<keyword evidence="7" id="KW-1185">Reference proteome</keyword>
<keyword evidence="3" id="KW-0687">Ribonucleoprotein</keyword>
<dbReference type="HAMAP" id="MF_01341">
    <property type="entry name" value="Ribosomal_uL15"/>
    <property type="match status" value="1"/>
</dbReference>
<dbReference type="InterPro" id="IPR036227">
    <property type="entry name" value="Ribosomal_uL15/eL18_sf"/>
</dbReference>
<gene>
    <name evidence="6" type="ORF">CALVIDRAFT_499626</name>
</gene>
<dbReference type="InterPro" id="IPR021131">
    <property type="entry name" value="Ribosomal_uL15/eL18"/>
</dbReference>
<dbReference type="Gene3D" id="3.100.10.10">
    <property type="match status" value="1"/>
</dbReference>
<feature type="region of interest" description="Disordered" evidence="4">
    <location>
        <begin position="266"/>
        <end position="306"/>
    </location>
</feature>
<feature type="region of interest" description="Disordered" evidence="4">
    <location>
        <begin position="44"/>
        <end position="105"/>
    </location>
</feature>
<organism evidence="6 7">
    <name type="scientific">Calocera viscosa (strain TUFC12733)</name>
    <dbReference type="NCBI Taxonomy" id="1330018"/>
    <lineage>
        <taxon>Eukaryota</taxon>
        <taxon>Fungi</taxon>
        <taxon>Dikarya</taxon>
        <taxon>Basidiomycota</taxon>
        <taxon>Agaricomycotina</taxon>
        <taxon>Dacrymycetes</taxon>
        <taxon>Dacrymycetales</taxon>
        <taxon>Dacrymycetaceae</taxon>
        <taxon>Calocera</taxon>
    </lineage>
</organism>
<evidence type="ECO:0000256" key="1">
    <source>
        <dbReference type="ARBA" id="ARBA00007320"/>
    </source>
</evidence>
<protein>
    <submittedName>
        <fullName evidence="6">Ribosomal protein L15</fullName>
    </submittedName>
</protein>
<reference evidence="6 7" key="1">
    <citation type="journal article" date="2016" name="Mol. Biol. Evol.">
        <title>Comparative Genomics of Early-Diverging Mushroom-Forming Fungi Provides Insights into the Origins of Lignocellulose Decay Capabilities.</title>
        <authorList>
            <person name="Nagy L.G."/>
            <person name="Riley R."/>
            <person name="Tritt A."/>
            <person name="Adam C."/>
            <person name="Daum C."/>
            <person name="Floudas D."/>
            <person name="Sun H."/>
            <person name="Yadav J.S."/>
            <person name="Pangilinan J."/>
            <person name="Larsson K.H."/>
            <person name="Matsuura K."/>
            <person name="Barry K."/>
            <person name="Labutti K."/>
            <person name="Kuo R."/>
            <person name="Ohm R.A."/>
            <person name="Bhattacharya S.S."/>
            <person name="Shirouzu T."/>
            <person name="Yoshinaga Y."/>
            <person name="Martin F.M."/>
            <person name="Grigoriev I.V."/>
            <person name="Hibbett D.S."/>
        </authorList>
    </citation>
    <scope>NUCLEOTIDE SEQUENCE [LARGE SCALE GENOMIC DNA]</scope>
    <source>
        <strain evidence="6 7">TUFC12733</strain>
    </source>
</reference>
<feature type="domain" description="Large ribosomal subunit protein uL15/eL18" evidence="5">
    <location>
        <begin position="119"/>
        <end position="197"/>
    </location>
</feature>
<dbReference type="GO" id="GO:0005762">
    <property type="term" value="C:mitochondrial large ribosomal subunit"/>
    <property type="evidence" value="ECO:0007669"/>
    <property type="project" value="TreeGrafter"/>
</dbReference>
<feature type="compositionally biased region" description="Gly residues" evidence="4">
    <location>
        <begin position="65"/>
        <end position="75"/>
    </location>
</feature>
<dbReference type="AlphaFoldDB" id="A0A167LLG6"/>
<proteinExistence type="inferred from homology"/>
<dbReference type="GO" id="GO:0006412">
    <property type="term" value="P:translation"/>
    <property type="evidence" value="ECO:0007669"/>
    <property type="project" value="InterPro"/>
</dbReference>
<dbReference type="Proteomes" id="UP000076738">
    <property type="component" value="Unassembled WGS sequence"/>
</dbReference>
<evidence type="ECO:0000256" key="4">
    <source>
        <dbReference type="SAM" id="MobiDB-lite"/>
    </source>
</evidence>
<sequence length="306" mass="33691">MNTIFASWRALAAVRPTTSFAPVRTFLNPTRLYATSAFKSPAPRIHLGNLAPAPHSTKQRKRLGRGQGSGRGGTSTKGHKGQKARKGGPRRGFEGGQTPLTQRFPKRGFHNFLEREYAPLNLERLQHWIDQGRVEVSGERAITATELLRSRAIHQIHDGVKLLGDGAQYFHTAINIIVSRASKSAIKAIEDAGGRVVCRHYNTLALRMLKTGDMKYKLAAPMREKDILYYSNWEGHRGFLAIPPEVRAMPAFSGSHLDAPEHLHVETKTRKTKQAKSADPEAVMDAAQATPPPPAVELAAQPGVYS</sequence>
<dbReference type="NCBIfam" id="TIGR01071">
    <property type="entry name" value="rplO_bact"/>
    <property type="match status" value="1"/>
</dbReference>
<evidence type="ECO:0000259" key="5">
    <source>
        <dbReference type="Pfam" id="PF00828"/>
    </source>
</evidence>
<evidence type="ECO:0000313" key="6">
    <source>
        <dbReference type="EMBL" id="KZO95813.1"/>
    </source>
</evidence>
<dbReference type="Pfam" id="PF00828">
    <property type="entry name" value="Ribosomal_L27A"/>
    <property type="match status" value="1"/>
</dbReference>
<evidence type="ECO:0000256" key="2">
    <source>
        <dbReference type="ARBA" id="ARBA00022980"/>
    </source>
</evidence>
<dbReference type="SUPFAM" id="SSF52080">
    <property type="entry name" value="Ribosomal proteins L15p and L18e"/>
    <property type="match status" value="1"/>
</dbReference>
<evidence type="ECO:0000313" key="7">
    <source>
        <dbReference type="Proteomes" id="UP000076738"/>
    </source>
</evidence>
<dbReference type="InterPro" id="IPR030878">
    <property type="entry name" value="Ribosomal_uL15"/>
</dbReference>
<dbReference type="GO" id="GO:0003735">
    <property type="term" value="F:structural constituent of ribosome"/>
    <property type="evidence" value="ECO:0007669"/>
    <property type="project" value="InterPro"/>
</dbReference>
<dbReference type="STRING" id="1330018.A0A167LLG6"/>
<dbReference type="PANTHER" id="PTHR12934:SF11">
    <property type="entry name" value="LARGE RIBOSOMAL SUBUNIT PROTEIN UL15M"/>
    <property type="match status" value="1"/>
</dbReference>